<protein>
    <submittedName>
        <fullName evidence="1">Uncharacterized protein</fullName>
    </submittedName>
</protein>
<sequence length="180" mass="20639">MPSLQVIGVYSPKANEVEYAEFVQREIESQNPINFSAETKAFLKRVGREAEIVALSEDELAERRAYFEQELSSAALVEVLVEQPDASFSVGEFIQPNPQVPEGRWQVAWCEKFLTADGEHLLGDFSFNELPTENQYRVAFYMHSWNQRLPLLSSYGPVELPPMVAMPPRLWRLVPYEQVD</sequence>
<name>A0A7Y6TXE4_9BURK</name>
<comment type="caution">
    <text evidence="1">The sequence shown here is derived from an EMBL/GenBank/DDBJ whole genome shotgun (WGS) entry which is preliminary data.</text>
</comment>
<dbReference type="RefSeq" id="WP_176069932.1">
    <property type="nucleotide sequence ID" value="NZ_JABWMJ010000007.1"/>
</dbReference>
<proteinExistence type="predicted"/>
<gene>
    <name evidence="1" type="ORF">HQN59_14990</name>
</gene>
<accession>A0A7Y6TXE4</accession>
<dbReference type="EMBL" id="JABWMJ010000007">
    <property type="protein sequence ID" value="NUZ07069.1"/>
    <property type="molecule type" value="Genomic_DNA"/>
</dbReference>
<dbReference type="Proteomes" id="UP000529637">
    <property type="component" value="Unassembled WGS sequence"/>
</dbReference>
<reference evidence="1 2" key="1">
    <citation type="submission" date="2020-06" db="EMBL/GenBank/DDBJ databases">
        <title>Schlegella sp. ID0723 isolated from air conditioner.</title>
        <authorList>
            <person name="Kim D.Y."/>
            <person name="Kim D.-U."/>
        </authorList>
    </citation>
    <scope>NUCLEOTIDE SEQUENCE [LARGE SCALE GENOMIC DNA]</scope>
    <source>
        <strain evidence="1 2">ID0723</strain>
    </source>
</reference>
<organism evidence="1 2">
    <name type="scientific">Piscinibacter koreensis</name>
    <dbReference type="NCBI Taxonomy" id="2742824"/>
    <lineage>
        <taxon>Bacteria</taxon>
        <taxon>Pseudomonadati</taxon>
        <taxon>Pseudomonadota</taxon>
        <taxon>Betaproteobacteria</taxon>
        <taxon>Burkholderiales</taxon>
        <taxon>Sphaerotilaceae</taxon>
        <taxon>Piscinibacter</taxon>
    </lineage>
</organism>
<dbReference type="AlphaFoldDB" id="A0A7Y6TXE4"/>
<evidence type="ECO:0000313" key="2">
    <source>
        <dbReference type="Proteomes" id="UP000529637"/>
    </source>
</evidence>
<keyword evidence="2" id="KW-1185">Reference proteome</keyword>
<evidence type="ECO:0000313" key="1">
    <source>
        <dbReference type="EMBL" id="NUZ07069.1"/>
    </source>
</evidence>